<evidence type="ECO:0000256" key="1">
    <source>
        <dbReference type="ARBA" id="ARBA00022605"/>
    </source>
</evidence>
<feature type="compositionally biased region" description="Basic and acidic residues" evidence="6">
    <location>
        <begin position="11"/>
        <end position="23"/>
    </location>
</feature>
<feature type="domain" description="Prephenate dehydratase" evidence="7">
    <location>
        <begin position="1"/>
        <end position="242"/>
    </location>
</feature>
<dbReference type="InterPro" id="IPR001086">
    <property type="entry name" value="Preph_deHydtase"/>
</dbReference>
<name>A0ABP0RC29_9DINO</name>
<proteinExistence type="predicted"/>
<dbReference type="PANTHER" id="PTHR21022">
    <property type="entry name" value="PREPHENATE DEHYDRATASE P PROTEIN"/>
    <property type="match status" value="1"/>
</dbReference>
<dbReference type="Gene3D" id="3.30.70.260">
    <property type="match status" value="1"/>
</dbReference>
<keyword evidence="3" id="KW-0584">Phenylalanine biosynthesis</keyword>
<dbReference type="SUPFAM" id="SSF55021">
    <property type="entry name" value="ACT-like"/>
    <property type="match status" value="1"/>
</dbReference>
<dbReference type="EMBL" id="CAXAMN010025772">
    <property type="protein sequence ID" value="CAK9097715.1"/>
    <property type="molecule type" value="Genomic_DNA"/>
</dbReference>
<evidence type="ECO:0000256" key="5">
    <source>
        <dbReference type="ARBA" id="ARBA00029440"/>
    </source>
</evidence>
<dbReference type="Proteomes" id="UP001642484">
    <property type="component" value="Unassembled WGS sequence"/>
</dbReference>
<dbReference type="Pfam" id="PF00800">
    <property type="entry name" value="PDT"/>
    <property type="match status" value="1"/>
</dbReference>
<accession>A0ABP0RC29</accession>
<evidence type="ECO:0000259" key="7">
    <source>
        <dbReference type="PROSITE" id="PS51171"/>
    </source>
</evidence>
<protein>
    <recommendedName>
        <fullName evidence="7">Prephenate dehydratase domain-containing protein</fullName>
    </recommendedName>
</protein>
<evidence type="ECO:0000313" key="9">
    <source>
        <dbReference type="Proteomes" id="UP001642484"/>
    </source>
</evidence>
<dbReference type="PANTHER" id="PTHR21022:SF19">
    <property type="entry name" value="PREPHENATE DEHYDRATASE-RELATED"/>
    <property type="match status" value="1"/>
</dbReference>
<evidence type="ECO:0000256" key="3">
    <source>
        <dbReference type="ARBA" id="ARBA00023222"/>
    </source>
</evidence>
<evidence type="ECO:0000256" key="4">
    <source>
        <dbReference type="ARBA" id="ARBA00023239"/>
    </source>
</evidence>
<organism evidence="8 9">
    <name type="scientific">Durusdinium trenchii</name>
    <dbReference type="NCBI Taxonomy" id="1381693"/>
    <lineage>
        <taxon>Eukaryota</taxon>
        <taxon>Sar</taxon>
        <taxon>Alveolata</taxon>
        <taxon>Dinophyceae</taxon>
        <taxon>Suessiales</taxon>
        <taxon>Symbiodiniaceae</taxon>
        <taxon>Durusdinium</taxon>
    </lineage>
</organism>
<dbReference type="InterPro" id="IPR045865">
    <property type="entry name" value="ACT-like_dom_sf"/>
</dbReference>
<keyword evidence="9" id="KW-1185">Reference proteome</keyword>
<comment type="caution">
    <text evidence="8">The sequence shown here is derived from an EMBL/GenBank/DDBJ whole genome shotgun (WGS) entry which is preliminary data.</text>
</comment>
<feature type="region of interest" description="Disordered" evidence="6">
    <location>
        <begin position="1"/>
        <end position="34"/>
    </location>
</feature>
<dbReference type="PROSITE" id="PS51171">
    <property type="entry name" value="PREPHENATE_DEHYDR_3"/>
    <property type="match status" value="1"/>
</dbReference>
<dbReference type="Gene3D" id="3.40.190.10">
    <property type="entry name" value="Periplasmic binding protein-like II"/>
    <property type="match status" value="1"/>
</dbReference>
<reference evidence="8 9" key="1">
    <citation type="submission" date="2024-02" db="EMBL/GenBank/DDBJ databases">
        <authorList>
            <person name="Chen Y."/>
            <person name="Shah S."/>
            <person name="Dougan E. K."/>
            <person name="Thang M."/>
            <person name="Chan C."/>
        </authorList>
    </citation>
    <scope>NUCLEOTIDE SEQUENCE [LARGE SCALE GENOMIC DNA]</scope>
</reference>
<dbReference type="SUPFAM" id="SSF53850">
    <property type="entry name" value="Periplasmic binding protein-like II"/>
    <property type="match status" value="1"/>
</dbReference>
<gene>
    <name evidence="8" type="ORF">CCMP2556_LOCUS46350</name>
</gene>
<evidence type="ECO:0000256" key="2">
    <source>
        <dbReference type="ARBA" id="ARBA00023141"/>
    </source>
</evidence>
<keyword evidence="4" id="KW-0456">Lyase</keyword>
<sequence>MTEILSSQRRGRLEGAVDGRCPWDDPTVQPNDSKRSNEAFKAVVNGEAMYGVVPIENSASGRRGVSRLFLSPDGDGAVMTNWETSEKTGECVSGLAGTIRGISGPAEYYCTLHSTYDLLLQHDVVIAGELGVREVYCLCGRPDVTLADVRYVLSHPNILSACSAFLETRLPAGSPRALAPLEMISTISTTEAARKVSQGGFALGAACAIATKEAATKHELSVLAEDIGNDAFLETRYILFHLRNGEASKLPPPFPRDVLSPLRKRSACFALSNEPGAIFKLLACWALRSIDVLKVETRPLALGLRAPPNLTKARLWDYLFYVDYAMPADGENSEARLWDALAEFSLWHRDFGAYSSQVTRAEKTPQVLEAEATLPDLEEQEMICLQRLQNSRIVTQSVLEAGRR</sequence>
<evidence type="ECO:0000313" key="8">
    <source>
        <dbReference type="EMBL" id="CAK9097715.1"/>
    </source>
</evidence>
<keyword evidence="2" id="KW-0057">Aromatic amino acid biosynthesis</keyword>
<evidence type="ECO:0000256" key="6">
    <source>
        <dbReference type="SAM" id="MobiDB-lite"/>
    </source>
</evidence>
<comment type="pathway">
    <text evidence="5">Amino-acid biosynthesis.</text>
</comment>
<keyword evidence="1" id="KW-0028">Amino-acid biosynthesis</keyword>